<name>A0A074RZ13_9AGAM</name>
<dbReference type="OrthoDB" id="3262199at2759"/>
<feature type="compositionally biased region" description="Low complexity" evidence="2">
    <location>
        <begin position="77"/>
        <end position="89"/>
    </location>
</feature>
<keyword evidence="4" id="KW-1185">Reference proteome</keyword>
<feature type="region of interest" description="Disordered" evidence="2">
    <location>
        <begin position="189"/>
        <end position="411"/>
    </location>
</feature>
<feature type="coiled-coil region" evidence="1">
    <location>
        <begin position="757"/>
        <end position="826"/>
    </location>
</feature>
<comment type="caution">
    <text evidence="3">The sequence shown here is derived from an EMBL/GenBank/DDBJ whole genome shotgun (WGS) entry which is preliminary data.</text>
</comment>
<feature type="region of interest" description="Disordered" evidence="2">
    <location>
        <begin position="616"/>
        <end position="643"/>
    </location>
</feature>
<dbReference type="HOGENOM" id="CLU_370947_0_0_1"/>
<evidence type="ECO:0000256" key="2">
    <source>
        <dbReference type="SAM" id="MobiDB-lite"/>
    </source>
</evidence>
<accession>A0A074RZ13</accession>
<feature type="compositionally biased region" description="Polar residues" evidence="2">
    <location>
        <begin position="392"/>
        <end position="411"/>
    </location>
</feature>
<evidence type="ECO:0000256" key="1">
    <source>
        <dbReference type="SAM" id="Coils"/>
    </source>
</evidence>
<sequence length="871" mass="94755">MPAVTTTSTMSSSSPRNKKMAGPPPTSGIAQQAKQRPSLRYSLNHLGKALADAVGKESKSSAHVRSASAVPSTLADRSGSSSPSTRPSTQLGLRRPSVVGAFERPSLDAARPTQAQVRMRTMSAVGRGLPTQLKAAVLSSPKRASPTKAPPTTSTSHLPLTRRPSFMTKGALVPPAPAPVPVGTAKVAIRPKMSAPPRVMADDERPMEVKERKTDSPRAPPVSTVRARERVDSRASPVRMGFVMPGSTPKAGRASPSRNDQTPTAPKDDREKRRERREKDKHAVEEKKEAIEREKKAALERERAKLEAKKAEEQRTPSGHRTSGSSATLTSTSSIFTSASRSSTGDSHTSGGSTVPKSKSKSKSNTAVFPRAAQTVVLTPPDDEDEDEDTELQTPMTRSRTATGSTQFGDVSSPAISRTLLASISAQTESPIMAPIDLRLRHAGSFNSLISSLPSSTLPSPVRPGTVTFPPPAPGLVNKFKDDTSDDEDWGEEGDVSALLETVISPLIGATPAMPRFTSKSTRSHPPETPSRPAGLPGRDALSYASPALPASFQRTRGDKLGKNAHRGPRESILSYDALVERSRLDEEDFEDMLRAPPPAVGLISPDMRPVRNLPRLTSIGPKRMNLGGMSDSEGEIEEEPEEQTVHVSSNAGQSISQVLFPAPGPSSPTRPKRDLAEKEKAWTAKEEAWTAKEESWEKQRTEWELERAQWEAERAHWKTQQTQWNAQRTLWNAQHSEWSGKQSEWESERSAWTTRAHQLESTVQAREVDIEALEHENGAHRAEITQRSEEHQLEIDALLKRLDGFQLQSQELRAAKERQAKYEAQARCTSALNAWTGVCASLRDDAASCAADRAALRVILSGLEAMVRCE</sequence>
<gene>
    <name evidence="3" type="ORF">V565_047450</name>
</gene>
<dbReference type="AlphaFoldDB" id="A0A074RZ13"/>
<reference evidence="3 4" key="1">
    <citation type="submission" date="2013-12" db="EMBL/GenBank/DDBJ databases">
        <authorList>
            <person name="Cubeta M."/>
            <person name="Pakala S."/>
            <person name="Fedorova N."/>
            <person name="Thomas E."/>
            <person name="Dean R."/>
            <person name="Jabaji S."/>
            <person name="Neate S."/>
            <person name="Toda T."/>
            <person name="Tavantzis S."/>
            <person name="Vilgalys R."/>
            <person name="Bharathan N."/>
            <person name="Pakala S."/>
            <person name="Losada L.S."/>
            <person name="Zafar N."/>
            <person name="Nierman W."/>
        </authorList>
    </citation>
    <scope>NUCLEOTIDE SEQUENCE [LARGE SCALE GENOMIC DNA]</scope>
    <source>
        <strain evidence="3 4">123E</strain>
    </source>
</reference>
<protein>
    <submittedName>
        <fullName evidence="3">Uncharacterized protein</fullName>
    </submittedName>
</protein>
<feature type="region of interest" description="Disordered" evidence="2">
    <location>
        <begin position="54"/>
        <end position="97"/>
    </location>
</feature>
<organism evidence="3 4">
    <name type="scientific">Rhizoctonia solani 123E</name>
    <dbReference type="NCBI Taxonomy" id="1423351"/>
    <lineage>
        <taxon>Eukaryota</taxon>
        <taxon>Fungi</taxon>
        <taxon>Dikarya</taxon>
        <taxon>Basidiomycota</taxon>
        <taxon>Agaricomycotina</taxon>
        <taxon>Agaricomycetes</taxon>
        <taxon>Cantharellales</taxon>
        <taxon>Ceratobasidiaceae</taxon>
        <taxon>Rhizoctonia</taxon>
    </lineage>
</organism>
<feature type="compositionally biased region" description="Acidic residues" evidence="2">
    <location>
        <begin position="633"/>
        <end position="643"/>
    </location>
</feature>
<feature type="region of interest" description="Disordered" evidence="2">
    <location>
        <begin position="511"/>
        <end position="544"/>
    </location>
</feature>
<evidence type="ECO:0000313" key="3">
    <source>
        <dbReference type="EMBL" id="KEP52296.1"/>
    </source>
</evidence>
<evidence type="ECO:0000313" key="4">
    <source>
        <dbReference type="Proteomes" id="UP000027456"/>
    </source>
</evidence>
<dbReference type="STRING" id="1423351.A0A074RZ13"/>
<feature type="compositionally biased region" description="Basic and acidic residues" evidence="2">
    <location>
        <begin position="266"/>
        <end position="315"/>
    </location>
</feature>
<dbReference type="EMBL" id="AZST01000113">
    <property type="protein sequence ID" value="KEP52296.1"/>
    <property type="molecule type" value="Genomic_DNA"/>
</dbReference>
<feature type="region of interest" description="Disordered" evidence="2">
    <location>
        <begin position="138"/>
        <end position="161"/>
    </location>
</feature>
<feature type="region of interest" description="Disordered" evidence="2">
    <location>
        <begin position="1"/>
        <end position="38"/>
    </location>
</feature>
<proteinExistence type="predicted"/>
<keyword evidence="1" id="KW-0175">Coiled coil</keyword>
<feature type="compositionally biased region" description="Basic and acidic residues" evidence="2">
    <location>
        <begin position="200"/>
        <end position="216"/>
    </location>
</feature>
<feature type="compositionally biased region" description="Low complexity" evidence="2">
    <location>
        <begin position="1"/>
        <end position="14"/>
    </location>
</feature>
<dbReference type="Proteomes" id="UP000027456">
    <property type="component" value="Unassembled WGS sequence"/>
</dbReference>
<feature type="compositionally biased region" description="Low complexity" evidence="2">
    <location>
        <begin position="139"/>
        <end position="161"/>
    </location>
</feature>
<feature type="compositionally biased region" description="Low complexity" evidence="2">
    <location>
        <begin position="322"/>
        <end position="354"/>
    </location>
</feature>
<feature type="compositionally biased region" description="Acidic residues" evidence="2">
    <location>
        <begin position="381"/>
        <end position="391"/>
    </location>
</feature>